<evidence type="ECO:0000259" key="3">
    <source>
        <dbReference type="Pfam" id="PF25137"/>
    </source>
</evidence>
<keyword evidence="1" id="KW-0560">Oxidoreductase</keyword>
<dbReference type="FunFam" id="3.40.50.1970:FF:000003">
    <property type="entry name" value="Alcohol dehydrogenase, iron-containing"/>
    <property type="match status" value="1"/>
</dbReference>
<dbReference type="GO" id="GO:1990002">
    <property type="term" value="F:methylglyoxal reductase (NADPH) (acetol producing) activity"/>
    <property type="evidence" value="ECO:0007669"/>
    <property type="project" value="TreeGrafter"/>
</dbReference>
<feature type="domain" description="Fe-containing alcohol dehydrogenase-like C-terminal" evidence="3">
    <location>
        <begin position="194"/>
        <end position="391"/>
    </location>
</feature>
<evidence type="ECO:0000256" key="1">
    <source>
        <dbReference type="ARBA" id="ARBA00023002"/>
    </source>
</evidence>
<dbReference type="InterPro" id="IPR044731">
    <property type="entry name" value="BDH-like"/>
</dbReference>
<dbReference type="PANTHER" id="PTHR43633">
    <property type="entry name" value="ALCOHOL DEHYDROGENASE YQHD"/>
    <property type="match status" value="1"/>
</dbReference>
<dbReference type="Pfam" id="PF00465">
    <property type="entry name" value="Fe-ADH"/>
    <property type="match status" value="1"/>
</dbReference>
<dbReference type="GO" id="GO:1990362">
    <property type="term" value="F:butanol dehydrogenase (NAD+) activity"/>
    <property type="evidence" value="ECO:0007669"/>
    <property type="project" value="InterPro"/>
</dbReference>
<dbReference type="InterPro" id="IPR056798">
    <property type="entry name" value="ADH_Fe_C"/>
</dbReference>
<accession>A0A9D1PC76</accession>
<dbReference type="Gene3D" id="3.40.50.1970">
    <property type="match status" value="1"/>
</dbReference>
<feature type="domain" description="Alcohol dehydrogenase iron-type/glycerol dehydrogenase GldA" evidence="2">
    <location>
        <begin position="9"/>
        <end position="179"/>
    </location>
</feature>
<dbReference type="GO" id="GO:0005829">
    <property type="term" value="C:cytosol"/>
    <property type="evidence" value="ECO:0007669"/>
    <property type="project" value="TreeGrafter"/>
</dbReference>
<dbReference type="AlphaFoldDB" id="A0A9D1PC76"/>
<gene>
    <name evidence="4" type="ORF">H9747_03560</name>
</gene>
<dbReference type="GO" id="GO:0046872">
    <property type="term" value="F:metal ion binding"/>
    <property type="evidence" value="ECO:0007669"/>
    <property type="project" value="InterPro"/>
</dbReference>
<dbReference type="CDD" id="cd08187">
    <property type="entry name" value="BDH"/>
    <property type="match status" value="1"/>
</dbReference>
<comment type="caution">
    <text evidence="4">The sequence shown here is derived from an EMBL/GenBank/DDBJ whole genome shotgun (WGS) entry which is preliminary data.</text>
</comment>
<evidence type="ECO:0000313" key="5">
    <source>
        <dbReference type="Proteomes" id="UP000886814"/>
    </source>
</evidence>
<dbReference type="InterPro" id="IPR001670">
    <property type="entry name" value="ADH_Fe/GldA"/>
</dbReference>
<dbReference type="GO" id="GO:0008106">
    <property type="term" value="F:alcohol dehydrogenase (NADP+) activity"/>
    <property type="evidence" value="ECO:0007669"/>
    <property type="project" value="TreeGrafter"/>
</dbReference>
<dbReference type="EMBL" id="DXIQ01000021">
    <property type="protein sequence ID" value="HIV38061.1"/>
    <property type="molecule type" value="Genomic_DNA"/>
</dbReference>
<reference evidence="4" key="1">
    <citation type="journal article" date="2021" name="PeerJ">
        <title>Extensive microbial diversity within the chicken gut microbiome revealed by metagenomics and culture.</title>
        <authorList>
            <person name="Gilroy R."/>
            <person name="Ravi A."/>
            <person name="Getino M."/>
            <person name="Pursley I."/>
            <person name="Horton D.L."/>
            <person name="Alikhan N.F."/>
            <person name="Baker D."/>
            <person name="Gharbi K."/>
            <person name="Hall N."/>
            <person name="Watson M."/>
            <person name="Adriaenssens E.M."/>
            <person name="Foster-Nyarko E."/>
            <person name="Jarju S."/>
            <person name="Secka A."/>
            <person name="Antonio M."/>
            <person name="Oren A."/>
            <person name="Chaudhuri R.R."/>
            <person name="La Ragione R."/>
            <person name="Hildebrand F."/>
            <person name="Pallen M.J."/>
        </authorList>
    </citation>
    <scope>NUCLEOTIDE SEQUENCE</scope>
    <source>
        <strain evidence="4">CHK195-9823</strain>
    </source>
</reference>
<evidence type="ECO:0000259" key="2">
    <source>
        <dbReference type="Pfam" id="PF00465"/>
    </source>
</evidence>
<dbReference type="SUPFAM" id="SSF56796">
    <property type="entry name" value="Dehydroquinate synthase-like"/>
    <property type="match status" value="1"/>
</dbReference>
<evidence type="ECO:0000313" key="4">
    <source>
        <dbReference type="EMBL" id="HIV38061.1"/>
    </source>
</evidence>
<sequence>MESFVYYAPTEVIFGRGAEEKTGKAVKKWGGTRVLLVYGGESAKKSGLLGKIQRELEEENIVWEGLGGVKPNPRLSLAEEGVKKALDMQADFILAVGGGSAIDTAKGIAHGTANPDLDLWDIWTEKVPLTKSLPVGVVLTISAAGSEMSDSAVLTNEKIGRKKGLSTEFNRVKFAIMDPELTYTLPKYQVTCGIVDIMMHTLDRYFTHSKGNEMTDEIAQGLLRTVIRNGRKAFEDQRDYQAMSELMWCGSLSHNGITGLGAQKDFGPHKIGHELSAKYDVAHGASLSAVWEAWAEYVYMEEPERFAKYARTVWNIREEDPVQAARLGIKATVDYFRSLHMPVSIGELEIGVRPEEELEDMAARATGNDTFTVAKFKELHQKDILEILKKANH</sequence>
<name>A0A9D1PC76_9FIRM</name>
<organism evidence="4 5">
    <name type="scientific">Candidatus Blautia stercorigallinarum</name>
    <dbReference type="NCBI Taxonomy" id="2838501"/>
    <lineage>
        <taxon>Bacteria</taxon>
        <taxon>Bacillati</taxon>
        <taxon>Bacillota</taxon>
        <taxon>Clostridia</taxon>
        <taxon>Lachnospirales</taxon>
        <taxon>Lachnospiraceae</taxon>
        <taxon>Blautia</taxon>
    </lineage>
</organism>
<dbReference type="PANTHER" id="PTHR43633:SF1">
    <property type="entry name" value="ALCOHOL DEHYDROGENASE YQHD"/>
    <property type="match status" value="1"/>
</dbReference>
<reference evidence="4" key="2">
    <citation type="submission" date="2021-04" db="EMBL/GenBank/DDBJ databases">
        <authorList>
            <person name="Gilroy R."/>
        </authorList>
    </citation>
    <scope>NUCLEOTIDE SEQUENCE</scope>
    <source>
        <strain evidence="4">CHK195-9823</strain>
    </source>
</reference>
<dbReference type="Gene3D" id="1.20.1090.10">
    <property type="entry name" value="Dehydroquinate synthase-like - alpha domain"/>
    <property type="match status" value="1"/>
</dbReference>
<dbReference type="Pfam" id="PF25137">
    <property type="entry name" value="ADH_Fe_C"/>
    <property type="match status" value="1"/>
</dbReference>
<proteinExistence type="predicted"/>
<protein>
    <submittedName>
        <fullName evidence="4">Iron-containing alcohol dehydrogenase</fullName>
    </submittedName>
</protein>
<dbReference type="Proteomes" id="UP000886814">
    <property type="component" value="Unassembled WGS sequence"/>
</dbReference>